<keyword evidence="2 3" id="KW-0040">ANK repeat</keyword>
<feature type="repeat" description="ANK" evidence="3">
    <location>
        <begin position="61"/>
        <end position="93"/>
    </location>
</feature>
<evidence type="ECO:0000256" key="2">
    <source>
        <dbReference type="ARBA" id="ARBA00023043"/>
    </source>
</evidence>
<proteinExistence type="predicted"/>
<dbReference type="eggNOG" id="COG0666">
    <property type="taxonomic scope" value="Bacteria"/>
</dbReference>
<evidence type="ECO:0000256" key="1">
    <source>
        <dbReference type="ARBA" id="ARBA00022737"/>
    </source>
</evidence>
<gene>
    <name evidence="4" type="ORF">MYP_2077</name>
</gene>
<evidence type="ECO:0000256" key="3">
    <source>
        <dbReference type="PROSITE-ProRule" id="PRU00023"/>
    </source>
</evidence>
<dbReference type="AlphaFoldDB" id="A0A098LEK7"/>
<comment type="caution">
    <text evidence="4">The sequence shown here is derived from an EMBL/GenBank/DDBJ whole genome shotgun (WGS) entry which is preliminary data.</text>
</comment>
<evidence type="ECO:0000313" key="5">
    <source>
        <dbReference type="Proteomes" id="UP000030185"/>
    </source>
</evidence>
<dbReference type="Pfam" id="PF12796">
    <property type="entry name" value="Ank_2"/>
    <property type="match status" value="3"/>
</dbReference>
<accession>A0A098LEK7</accession>
<dbReference type="PROSITE" id="PS50088">
    <property type="entry name" value="ANK_REPEAT"/>
    <property type="match status" value="3"/>
</dbReference>
<dbReference type="SUPFAM" id="SSF48403">
    <property type="entry name" value="Ankyrin repeat"/>
    <property type="match status" value="1"/>
</dbReference>
<evidence type="ECO:0000313" key="4">
    <source>
        <dbReference type="EMBL" id="GAL84849.1"/>
    </source>
</evidence>
<sequence length="482" mass="54021">MHYNLSNYGHCKNVNMFLTRKNIDVNLRNKASQTPILLTLDNDVIKKLIALGADVNVQDYSGKTPLHYACSKNDPELVDLLLSSGANVNIKDSLGLTPLIYCFMEVTWPSFNGPVHGCGYRRINRIQRIASYKTVKALLNNGAKINEPDKEGRSALNYAIIQNNQPVLLLLLSSGAKVSNETSVREKLLTNAIYGGNSEIVKWLLEEGFDPNQNYNDGKTILYAAAEVGTSKMVQDLILGGANPSVPSFSCLKCKSGKQISFPIHAAANTGNIEALEELLKNVSINVNIKDYSQQSPLHLAVEQDLYYNSYQNHREHLLRYTDCIELLLKNGADPNQVNQYGQTPLMLIKPDPYLSLKKKISRTDKIKIINSFANNCTDFNIRDANGVSVFMYISRCHNIKMDERMLLAGANINIKDNNGKTALDYALMYQNDLNRRKDENAKNIKGGMVYILNKVESQEDEIDRYINYLIKNGAKKGKDIN</sequence>
<dbReference type="Proteomes" id="UP000030185">
    <property type="component" value="Unassembled WGS sequence"/>
</dbReference>
<organism evidence="4 5">
    <name type="scientific">Sporocytophaga myxococcoides</name>
    <dbReference type="NCBI Taxonomy" id="153721"/>
    <lineage>
        <taxon>Bacteria</taxon>
        <taxon>Pseudomonadati</taxon>
        <taxon>Bacteroidota</taxon>
        <taxon>Cytophagia</taxon>
        <taxon>Cytophagales</taxon>
        <taxon>Cytophagaceae</taxon>
        <taxon>Sporocytophaga</taxon>
    </lineage>
</organism>
<keyword evidence="5" id="KW-1185">Reference proteome</keyword>
<reference evidence="4 5" key="1">
    <citation type="submission" date="2014-09" db="EMBL/GenBank/DDBJ databases">
        <title>Sporocytophaga myxococcoides PG-01 genome sequencing.</title>
        <authorList>
            <person name="Liu L."/>
            <person name="Gao P.J."/>
            <person name="Chen G.J."/>
            <person name="Wang L.S."/>
        </authorList>
    </citation>
    <scope>NUCLEOTIDE SEQUENCE [LARGE SCALE GENOMIC DNA]</scope>
    <source>
        <strain evidence="4 5">PG-01</strain>
    </source>
</reference>
<name>A0A098LEK7_9BACT</name>
<keyword evidence="1" id="KW-0677">Repeat</keyword>
<protein>
    <submittedName>
        <fullName evidence="4">Ankyrin repeat protein</fullName>
    </submittedName>
</protein>
<dbReference type="STRING" id="153721.MYP_2077"/>
<dbReference type="PANTHER" id="PTHR24198:SF165">
    <property type="entry name" value="ANKYRIN REPEAT-CONTAINING PROTEIN-RELATED"/>
    <property type="match status" value="1"/>
</dbReference>
<dbReference type="Pfam" id="PF00023">
    <property type="entry name" value="Ank"/>
    <property type="match status" value="2"/>
</dbReference>
<dbReference type="InterPro" id="IPR036770">
    <property type="entry name" value="Ankyrin_rpt-contain_sf"/>
</dbReference>
<feature type="repeat" description="ANK" evidence="3">
    <location>
        <begin position="151"/>
        <end position="183"/>
    </location>
</feature>
<dbReference type="SMART" id="SM00248">
    <property type="entry name" value="ANK"/>
    <property type="match status" value="10"/>
</dbReference>
<dbReference type="PRINTS" id="PR01415">
    <property type="entry name" value="ANKYRIN"/>
</dbReference>
<dbReference type="Gene3D" id="1.25.40.20">
    <property type="entry name" value="Ankyrin repeat-containing domain"/>
    <property type="match status" value="4"/>
</dbReference>
<feature type="repeat" description="ANK" evidence="3">
    <location>
        <begin position="217"/>
        <end position="249"/>
    </location>
</feature>
<dbReference type="PANTHER" id="PTHR24198">
    <property type="entry name" value="ANKYRIN REPEAT AND PROTEIN KINASE DOMAIN-CONTAINING PROTEIN"/>
    <property type="match status" value="1"/>
</dbReference>
<dbReference type="InterPro" id="IPR002110">
    <property type="entry name" value="Ankyrin_rpt"/>
</dbReference>
<dbReference type="EMBL" id="BBLT01000003">
    <property type="protein sequence ID" value="GAL84849.1"/>
    <property type="molecule type" value="Genomic_DNA"/>
</dbReference>
<dbReference type="PROSITE" id="PS50297">
    <property type="entry name" value="ANK_REP_REGION"/>
    <property type="match status" value="2"/>
</dbReference>